<accession>A0A4D6LM85</accession>
<evidence type="ECO:0000256" key="4">
    <source>
        <dbReference type="ARBA" id="ARBA00023136"/>
    </source>
</evidence>
<evidence type="ECO:0000313" key="9">
    <source>
        <dbReference type="Proteomes" id="UP000501690"/>
    </source>
</evidence>
<keyword evidence="4 6" id="KW-0472">Membrane</keyword>
<feature type="coiled-coil region" evidence="5">
    <location>
        <begin position="686"/>
        <end position="720"/>
    </location>
</feature>
<dbReference type="EMBL" id="CP039348">
    <property type="protein sequence ID" value="QCD89613.1"/>
    <property type="molecule type" value="Genomic_DNA"/>
</dbReference>
<dbReference type="GO" id="GO:0016020">
    <property type="term" value="C:membrane"/>
    <property type="evidence" value="ECO:0007669"/>
    <property type="project" value="UniProtKB-SubCell"/>
</dbReference>
<dbReference type="InterPro" id="IPR007656">
    <property type="entry name" value="GTD-bd"/>
</dbReference>
<feature type="transmembrane region" description="Helical" evidence="6">
    <location>
        <begin position="20"/>
        <end position="45"/>
    </location>
</feature>
<evidence type="ECO:0000256" key="6">
    <source>
        <dbReference type="SAM" id="Phobius"/>
    </source>
</evidence>
<dbReference type="AlphaFoldDB" id="A0A4D6LM85"/>
<gene>
    <name evidence="8" type="ORF">DEO72_LG4g559</name>
</gene>
<proteinExistence type="predicted"/>
<evidence type="ECO:0000256" key="1">
    <source>
        <dbReference type="ARBA" id="ARBA00004167"/>
    </source>
</evidence>
<keyword evidence="9" id="KW-1185">Reference proteome</keyword>
<feature type="domain" description="GTD-binding" evidence="7">
    <location>
        <begin position="524"/>
        <end position="622"/>
    </location>
</feature>
<dbReference type="Gramene" id="Vigun02g023000.1.v1.2">
    <property type="protein sequence ID" value="Vigun02g023000.1.v1.2"/>
    <property type="gene ID" value="Vigun02g023000.v1.2"/>
</dbReference>
<keyword evidence="2 6" id="KW-0812">Transmembrane</keyword>
<dbReference type="PANTHER" id="PTHR31448">
    <property type="entry name" value="MYOSIN-BINDING PROTEIN 2"/>
    <property type="match status" value="1"/>
</dbReference>
<protein>
    <recommendedName>
        <fullName evidence="7">GTD-binding domain-containing protein</fullName>
    </recommendedName>
</protein>
<dbReference type="PANTHER" id="PTHR31448:SF3">
    <property type="entry name" value="MYOSIN-BINDING PROTEIN 2"/>
    <property type="match status" value="1"/>
</dbReference>
<comment type="subcellular location">
    <subcellularLocation>
        <location evidence="1">Membrane</location>
        <topology evidence="1">Single-pass membrane protein</topology>
    </subcellularLocation>
</comment>
<keyword evidence="3 6" id="KW-1133">Transmembrane helix</keyword>
<evidence type="ECO:0000313" key="8">
    <source>
        <dbReference type="EMBL" id="QCD89613.1"/>
    </source>
</evidence>
<reference evidence="8 9" key="1">
    <citation type="submission" date="2019-04" db="EMBL/GenBank/DDBJ databases">
        <title>An improved genome assembly and genetic linkage map for asparagus bean, Vigna unguiculata ssp. sesquipedialis.</title>
        <authorList>
            <person name="Xia Q."/>
            <person name="Zhang R."/>
            <person name="Dong Y."/>
        </authorList>
    </citation>
    <scope>NUCLEOTIDE SEQUENCE [LARGE SCALE GENOMIC DNA]</scope>
    <source>
        <tissue evidence="8">Leaf</tissue>
    </source>
</reference>
<evidence type="ECO:0000256" key="2">
    <source>
        <dbReference type="ARBA" id="ARBA00022692"/>
    </source>
</evidence>
<dbReference type="Pfam" id="PF04576">
    <property type="entry name" value="Zein-binding"/>
    <property type="match status" value="1"/>
</dbReference>
<dbReference type="PROSITE" id="PS51775">
    <property type="entry name" value="GTD_BINDING"/>
    <property type="match status" value="1"/>
</dbReference>
<dbReference type="Proteomes" id="UP000501690">
    <property type="component" value="Linkage Group LG4"/>
</dbReference>
<organism evidence="8 9">
    <name type="scientific">Vigna unguiculata</name>
    <name type="common">Cowpea</name>
    <dbReference type="NCBI Taxonomy" id="3917"/>
    <lineage>
        <taxon>Eukaryota</taxon>
        <taxon>Viridiplantae</taxon>
        <taxon>Streptophyta</taxon>
        <taxon>Embryophyta</taxon>
        <taxon>Tracheophyta</taxon>
        <taxon>Spermatophyta</taxon>
        <taxon>Magnoliopsida</taxon>
        <taxon>eudicotyledons</taxon>
        <taxon>Gunneridae</taxon>
        <taxon>Pentapetalae</taxon>
        <taxon>rosids</taxon>
        <taxon>fabids</taxon>
        <taxon>Fabales</taxon>
        <taxon>Fabaceae</taxon>
        <taxon>Papilionoideae</taxon>
        <taxon>50 kb inversion clade</taxon>
        <taxon>NPAAA clade</taxon>
        <taxon>indigoferoid/millettioid clade</taxon>
        <taxon>Phaseoleae</taxon>
        <taxon>Vigna</taxon>
    </lineage>
</organism>
<dbReference type="InterPro" id="IPR039306">
    <property type="entry name" value="MYOB"/>
</dbReference>
<keyword evidence="5" id="KW-0175">Coiled coil</keyword>
<name>A0A4D6LM85_VIGUN</name>
<feature type="coiled-coil region" evidence="5">
    <location>
        <begin position="526"/>
        <end position="624"/>
    </location>
</feature>
<dbReference type="GO" id="GO:0080115">
    <property type="term" value="F:myosin XI tail binding"/>
    <property type="evidence" value="ECO:0007669"/>
    <property type="project" value="UniProtKB-ARBA"/>
</dbReference>
<sequence length="889" mass="102097">MATNKFATMLHRNTNKITVVLVYAILEWILIILLLLNSLFSYLIMKFVDYFGLKRPCIWCSRIDHIIEPENNKCSCRDLVCEAHAIEISKLGFCLNHRKLAESESMCENCSSSCRPEFVNLSQSFGHFPWMQQKGMVHGSDDNNKVLDNGMEPLRCSCCGDNFVSKFYLFRDKPSSRVFDCTQKENLISESEVETEVDEGHHNSDYGRDDFVALHPPEEAQNTVEKRGSDIVFYVAECSGRGGKEEDDVSICFVRHGDKEIVYGENFNLGLDTEKGKEEPIGEETLNVQPCEETSHQLSCSNEITELVPPKHLEFFIHGDDCLLIPVEYGSSFATERQNQLRYKVGDDGLGGDEDVILDFDLNSSAESEPVIENWHTPLHTVPVSPGKRLESIVDEENLEQNCQVVKLAPITEDSRVNGYVDANMKGRDEELCSVVPQVSEDATQMRDDELREEVSTQNQDFILKSNEEVQEISSCNTTTFTVHDDGENLHQPHKMLLLLGRKESETEESLEVSAICDTEYGELTIEKLKSALKAERKALNSLYDELEEERSASAIAANQTMAMINRLQEEKAAMRMEALQYERMMEERSEYDQEALQLLNELLIKREKEKLELENELEIYRKKVYEYEFRETMIIPRRESNIRSRTSPSCSNARYSDEHELPIDKSRYTSQENGIYSHQEEFRSQNTSEDDVIYLEESLENLEEERLLILEHLKMLQEKLVILNCEEEYFDGIKSVEHLCEENANEYQDNNGYIGQINGLANGKHRDGMQTMCTKGERVLPVYDETDTEAENGVMSNGLDFTSLQNSSDEKVQLEKKTFKVEVKVDHVHERLQALEADKAFLKHCIISLRKGDKGLDLIQEILQHLRDLRNVELRIKNIRDTAVQELN</sequence>
<evidence type="ECO:0000259" key="7">
    <source>
        <dbReference type="PROSITE" id="PS51775"/>
    </source>
</evidence>
<evidence type="ECO:0000256" key="5">
    <source>
        <dbReference type="SAM" id="Coils"/>
    </source>
</evidence>
<dbReference type="OrthoDB" id="1424528at2759"/>
<evidence type="ECO:0000256" key="3">
    <source>
        <dbReference type="ARBA" id="ARBA00022989"/>
    </source>
</evidence>